<keyword evidence="2" id="KW-1185">Reference proteome</keyword>
<gene>
    <name evidence="1" type="ORF">SAMN04488700_0999</name>
</gene>
<sequence length="132" mass="15493">MDSVVLANYIKEIRTIKKSEWTKEDESLEVNQLSYPEYPAVVEELFNYLNRQSFYDVNYLDNMERIEGKAISLFTKEEVKSYLTSLKREERYGDGVIAEAIELGLFLKVLLRLEDILQKEKADKGENNNDKK</sequence>
<dbReference type="EMBL" id="FXBJ01000002">
    <property type="protein sequence ID" value="SMH28887.1"/>
    <property type="molecule type" value="Genomic_DNA"/>
</dbReference>
<dbReference type="STRING" id="1073423.SAMN04488700_0999"/>
<dbReference type="InterPro" id="IPR045425">
    <property type="entry name" value="DUF6508"/>
</dbReference>
<dbReference type="AlphaFoldDB" id="A0A1X7MW08"/>
<protein>
    <submittedName>
        <fullName evidence="1">Uncharacterized protein</fullName>
    </submittedName>
</protein>
<name>A0A1X7MW08_9LACT</name>
<evidence type="ECO:0000313" key="2">
    <source>
        <dbReference type="Proteomes" id="UP000193435"/>
    </source>
</evidence>
<dbReference type="Proteomes" id="UP000193435">
    <property type="component" value="Unassembled WGS sequence"/>
</dbReference>
<dbReference type="RefSeq" id="WP_085559197.1">
    <property type="nucleotide sequence ID" value="NZ_FOAH01000043.1"/>
</dbReference>
<reference evidence="1 2" key="1">
    <citation type="submission" date="2017-04" db="EMBL/GenBank/DDBJ databases">
        <authorList>
            <person name="Afonso C.L."/>
            <person name="Miller P.J."/>
            <person name="Scott M.A."/>
            <person name="Spackman E."/>
            <person name="Goraichik I."/>
            <person name="Dimitrov K.M."/>
            <person name="Suarez D.L."/>
            <person name="Swayne D.E."/>
        </authorList>
    </citation>
    <scope>NUCLEOTIDE SEQUENCE [LARGE SCALE GENOMIC DNA]</scope>
    <source>
        <strain evidence="1 2">LMG26642</strain>
    </source>
</reference>
<dbReference type="Pfam" id="PF20118">
    <property type="entry name" value="DUF6508"/>
    <property type="match status" value="1"/>
</dbReference>
<accession>A0A1X7MW08</accession>
<organism evidence="1 2">
    <name type="scientific">Carnobacterium iners</name>
    <dbReference type="NCBI Taxonomy" id="1073423"/>
    <lineage>
        <taxon>Bacteria</taxon>
        <taxon>Bacillati</taxon>
        <taxon>Bacillota</taxon>
        <taxon>Bacilli</taxon>
        <taxon>Lactobacillales</taxon>
        <taxon>Carnobacteriaceae</taxon>
        <taxon>Carnobacterium</taxon>
    </lineage>
</organism>
<proteinExistence type="predicted"/>
<evidence type="ECO:0000313" key="1">
    <source>
        <dbReference type="EMBL" id="SMH28887.1"/>
    </source>
</evidence>